<reference evidence="2" key="1">
    <citation type="journal article" date="2016" name="Nature">
        <title>Genome evolution in the allotetraploid frog Xenopus laevis.</title>
        <authorList>
            <person name="Session A.M."/>
            <person name="Uno Y."/>
            <person name="Kwon T."/>
            <person name="Chapman J.A."/>
            <person name="Toyoda A."/>
            <person name="Takahashi S."/>
            <person name="Fukui A."/>
            <person name="Hikosaka A."/>
            <person name="Suzuki A."/>
            <person name="Kondo M."/>
            <person name="van Heeringen S.J."/>
            <person name="Quigley I."/>
            <person name="Heinz S."/>
            <person name="Ogino H."/>
            <person name="Ochi H."/>
            <person name="Hellsten U."/>
            <person name="Lyons J.B."/>
            <person name="Simakov O."/>
            <person name="Putnam N."/>
            <person name="Stites J."/>
            <person name="Kuroki Y."/>
            <person name="Tanaka T."/>
            <person name="Michiue T."/>
            <person name="Watanabe M."/>
            <person name="Bogdanovic O."/>
            <person name="Lister R."/>
            <person name="Georgiou G."/>
            <person name="Paranjpe S.S."/>
            <person name="van Kruijsbergen I."/>
            <person name="Shu S."/>
            <person name="Carlson J."/>
            <person name="Kinoshita T."/>
            <person name="Ohta Y."/>
            <person name="Mawaribuchi S."/>
            <person name="Jenkins J."/>
            <person name="Grimwood J."/>
            <person name="Schmutz J."/>
            <person name="Mitros T."/>
            <person name="Mozaffari S.V."/>
            <person name="Suzuki Y."/>
            <person name="Haramoto Y."/>
            <person name="Yamamoto T.S."/>
            <person name="Takagi C."/>
            <person name="Heald R."/>
            <person name="Miller K."/>
            <person name="Haudenschild C."/>
            <person name="Kitzman J."/>
            <person name="Nakayama T."/>
            <person name="Izutsu Y."/>
            <person name="Robert J."/>
            <person name="Fortriede J."/>
            <person name="Burns K."/>
            <person name="Lotay V."/>
            <person name="Karimi K."/>
            <person name="Yasuoka Y."/>
            <person name="Dichmann D.S."/>
            <person name="Flajnik M.F."/>
            <person name="Houston D.W."/>
            <person name="Shendure J."/>
            <person name="DuPasquier L."/>
            <person name="Vize P.D."/>
            <person name="Zorn A.M."/>
            <person name="Ito M."/>
            <person name="Marcotte E.M."/>
            <person name="Wallingford J.B."/>
            <person name="Ito Y."/>
            <person name="Asashima M."/>
            <person name="Ueno N."/>
            <person name="Matsuda Y."/>
            <person name="Veenstra G.J."/>
            <person name="Fujiyama A."/>
            <person name="Harland R.M."/>
            <person name="Taira M."/>
            <person name="Rokhsar D.S."/>
        </authorList>
    </citation>
    <scope>NUCLEOTIDE SEQUENCE [LARGE SCALE GENOMIC DNA]</scope>
    <source>
        <strain evidence="2">J</strain>
    </source>
</reference>
<evidence type="ECO:0000313" key="1">
    <source>
        <dbReference type="EMBL" id="OCT89602.1"/>
    </source>
</evidence>
<gene>
    <name evidence="1" type="ORF">XELAEV_18018220mg</name>
</gene>
<dbReference type="AlphaFoldDB" id="A0A974DD32"/>
<organism evidence="1 2">
    <name type="scientific">Xenopus laevis</name>
    <name type="common">African clawed frog</name>
    <dbReference type="NCBI Taxonomy" id="8355"/>
    <lineage>
        <taxon>Eukaryota</taxon>
        <taxon>Metazoa</taxon>
        <taxon>Chordata</taxon>
        <taxon>Craniata</taxon>
        <taxon>Vertebrata</taxon>
        <taxon>Euteleostomi</taxon>
        <taxon>Amphibia</taxon>
        <taxon>Batrachia</taxon>
        <taxon>Anura</taxon>
        <taxon>Pipoidea</taxon>
        <taxon>Pipidae</taxon>
        <taxon>Xenopodinae</taxon>
        <taxon>Xenopus</taxon>
        <taxon>Xenopus</taxon>
    </lineage>
</organism>
<accession>A0A974DD32</accession>
<evidence type="ECO:0000313" key="2">
    <source>
        <dbReference type="Proteomes" id="UP000694892"/>
    </source>
</evidence>
<dbReference type="EMBL" id="CM004470">
    <property type="protein sequence ID" value="OCT89602.1"/>
    <property type="molecule type" value="Genomic_DNA"/>
</dbReference>
<dbReference type="Proteomes" id="UP000694892">
    <property type="component" value="Chromosome 3L"/>
</dbReference>
<name>A0A974DD32_XENLA</name>
<proteinExistence type="predicted"/>
<protein>
    <submittedName>
        <fullName evidence="1">Uncharacterized protein</fullName>
    </submittedName>
</protein>
<sequence>MATILYAHFFHKQKNRTSNWVSFFTNIRAMGLMYPFKLFFLECINCRGIFLTFQILAADNTSIKHESRSISMQQRNCNSLWSLSKHVEQGILTRTASGPHSLRNSALIIVVLTPHVQPIFSATYM</sequence>